<reference evidence="2" key="2">
    <citation type="submission" date="2020-10" db="EMBL/GenBank/DDBJ databases">
        <authorList>
            <person name="Cooper E.A."/>
            <person name="Brenton Z.W."/>
            <person name="Flinn B.S."/>
            <person name="Jenkins J."/>
            <person name="Shu S."/>
            <person name="Flowers D."/>
            <person name="Luo F."/>
            <person name="Wang Y."/>
            <person name="Xia P."/>
            <person name="Barry K."/>
            <person name="Daum C."/>
            <person name="Lipzen A."/>
            <person name="Yoshinaga Y."/>
            <person name="Schmutz J."/>
            <person name="Saski C."/>
            <person name="Vermerris W."/>
            <person name="Kresovich S."/>
        </authorList>
    </citation>
    <scope>NUCLEOTIDE SEQUENCE</scope>
</reference>
<reference evidence="2" key="1">
    <citation type="journal article" date="2019" name="BMC Genomics">
        <title>A new reference genome for Sorghum bicolor reveals high levels of sequence similarity between sweet and grain genotypes: implications for the genetics of sugar metabolism.</title>
        <authorList>
            <person name="Cooper E.A."/>
            <person name="Brenton Z.W."/>
            <person name="Flinn B.S."/>
            <person name="Jenkins J."/>
            <person name="Shu S."/>
            <person name="Flowers D."/>
            <person name="Luo F."/>
            <person name="Wang Y."/>
            <person name="Xia P."/>
            <person name="Barry K."/>
            <person name="Daum C."/>
            <person name="Lipzen A."/>
            <person name="Yoshinaga Y."/>
            <person name="Schmutz J."/>
            <person name="Saski C."/>
            <person name="Vermerris W."/>
            <person name="Kresovich S."/>
        </authorList>
    </citation>
    <scope>NUCLEOTIDE SEQUENCE</scope>
</reference>
<protein>
    <submittedName>
        <fullName evidence="2">Uncharacterized protein</fullName>
    </submittedName>
</protein>
<proteinExistence type="predicted"/>
<name>A0A921U9X7_SORBI</name>
<dbReference type="Gramene" id="EES15246">
    <property type="protein sequence ID" value="EES15246"/>
    <property type="gene ID" value="SORBI_3007G180800"/>
</dbReference>
<dbReference type="Proteomes" id="UP000807115">
    <property type="component" value="Chromosome 7"/>
</dbReference>
<evidence type="ECO:0000256" key="1">
    <source>
        <dbReference type="SAM" id="MobiDB-lite"/>
    </source>
</evidence>
<evidence type="ECO:0000313" key="3">
    <source>
        <dbReference type="Proteomes" id="UP000807115"/>
    </source>
</evidence>
<dbReference type="AlphaFoldDB" id="A0A921U9X7"/>
<feature type="region of interest" description="Disordered" evidence="1">
    <location>
        <begin position="1"/>
        <end position="22"/>
    </location>
</feature>
<accession>A0A921U9X7</accession>
<dbReference type="EMBL" id="CM027686">
    <property type="protein sequence ID" value="KAG0524232.1"/>
    <property type="molecule type" value="Genomic_DNA"/>
</dbReference>
<sequence>MPSIHGAPAARRTGTPEKKMPHVTCSSSVHRVPACLPFYMLAGPTTDDGAGERDWSERGYMPLCAVLCMPRRWTISDPGALGFVPALHPVALGPAWPGDSSADHGWKSLHLGCLINPWPWGGSKTTYPD</sequence>
<gene>
    <name evidence="2" type="ORF">BDA96_07G192800</name>
</gene>
<evidence type="ECO:0000313" key="2">
    <source>
        <dbReference type="EMBL" id="KAG0524232.1"/>
    </source>
</evidence>
<comment type="caution">
    <text evidence="2">The sequence shown here is derived from an EMBL/GenBank/DDBJ whole genome shotgun (WGS) entry which is preliminary data.</text>
</comment>
<organism evidence="2 3">
    <name type="scientific">Sorghum bicolor</name>
    <name type="common">Sorghum</name>
    <name type="synonym">Sorghum vulgare</name>
    <dbReference type="NCBI Taxonomy" id="4558"/>
    <lineage>
        <taxon>Eukaryota</taxon>
        <taxon>Viridiplantae</taxon>
        <taxon>Streptophyta</taxon>
        <taxon>Embryophyta</taxon>
        <taxon>Tracheophyta</taxon>
        <taxon>Spermatophyta</taxon>
        <taxon>Magnoliopsida</taxon>
        <taxon>Liliopsida</taxon>
        <taxon>Poales</taxon>
        <taxon>Poaceae</taxon>
        <taxon>PACMAD clade</taxon>
        <taxon>Panicoideae</taxon>
        <taxon>Andropogonodae</taxon>
        <taxon>Andropogoneae</taxon>
        <taxon>Sorghinae</taxon>
        <taxon>Sorghum</taxon>
    </lineage>
</organism>